<reference evidence="1" key="1">
    <citation type="submission" date="2018-06" db="EMBL/GenBank/DDBJ databases">
        <authorList>
            <person name="Zhirakovskaya E."/>
        </authorList>
    </citation>
    <scope>NUCLEOTIDE SEQUENCE</scope>
</reference>
<organism evidence="1">
    <name type="scientific">hydrothermal vent metagenome</name>
    <dbReference type="NCBI Taxonomy" id="652676"/>
    <lineage>
        <taxon>unclassified sequences</taxon>
        <taxon>metagenomes</taxon>
        <taxon>ecological metagenomes</taxon>
    </lineage>
</organism>
<protein>
    <recommendedName>
        <fullName evidence="2">Phosphoglycolate phosphatase</fullName>
    </recommendedName>
</protein>
<dbReference type="Gene3D" id="3.40.50.1000">
    <property type="entry name" value="HAD superfamily/HAD-like"/>
    <property type="match status" value="1"/>
</dbReference>
<dbReference type="AlphaFoldDB" id="A0A3B1A2K2"/>
<dbReference type="InterPro" id="IPR036412">
    <property type="entry name" value="HAD-like_sf"/>
</dbReference>
<dbReference type="Pfam" id="PF13242">
    <property type="entry name" value="Hydrolase_like"/>
    <property type="match status" value="1"/>
</dbReference>
<dbReference type="EMBL" id="UOFS01000042">
    <property type="protein sequence ID" value="VAW99985.1"/>
    <property type="molecule type" value="Genomic_DNA"/>
</dbReference>
<dbReference type="InterPro" id="IPR023214">
    <property type="entry name" value="HAD_sf"/>
</dbReference>
<dbReference type="SUPFAM" id="SSF56784">
    <property type="entry name" value="HAD-like"/>
    <property type="match status" value="1"/>
</dbReference>
<proteinExistence type="predicted"/>
<gene>
    <name evidence="1" type="ORF">MNBD_GAMMA22-1072</name>
</gene>
<evidence type="ECO:0000313" key="1">
    <source>
        <dbReference type="EMBL" id="VAW99985.1"/>
    </source>
</evidence>
<sequence length="62" mass="6990">MNQGLFNSDSWLIGDRIFDISATKINSLQSVAVLWGYGTKQELEECAPDYFAKQPVELLPIK</sequence>
<name>A0A3B1A2K2_9ZZZZ</name>
<accession>A0A3B1A2K2</accession>
<evidence type="ECO:0008006" key="2">
    <source>
        <dbReference type="Google" id="ProtNLM"/>
    </source>
</evidence>